<reference evidence="4" key="1">
    <citation type="journal article" date="2013" name="Genome Announc.">
        <title>Draft genome sequence of the basidiomycetous yeast-like fungus Pseudozyma hubeiensis SY62, which produces an abundant amount of the biosurfactant mannosylerythritol lipids.</title>
        <authorList>
            <person name="Konishi M."/>
            <person name="Hatada Y."/>
            <person name="Horiuchi J."/>
        </authorList>
    </citation>
    <scope>NUCLEOTIDE SEQUENCE [LARGE SCALE GENOMIC DNA]</scope>
    <source>
        <strain evidence="4">SY62</strain>
    </source>
</reference>
<evidence type="ECO:0000313" key="4">
    <source>
        <dbReference type="Proteomes" id="UP000014071"/>
    </source>
</evidence>
<feature type="transmembrane region" description="Helical" evidence="2">
    <location>
        <begin position="159"/>
        <end position="180"/>
    </location>
</feature>
<organism evidence="3 4">
    <name type="scientific">Pseudozyma hubeiensis (strain SY62)</name>
    <name type="common">Yeast</name>
    <dbReference type="NCBI Taxonomy" id="1305764"/>
    <lineage>
        <taxon>Eukaryota</taxon>
        <taxon>Fungi</taxon>
        <taxon>Dikarya</taxon>
        <taxon>Basidiomycota</taxon>
        <taxon>Ustilaginomycotina</taxon>
        <taxon>Ustilaginomycetes</taxon>
        <taxon>Ustilaginales</taxon>
        <taxon>Ustilaginaceae</taxon>
        <taxon>Pseudozyma</taxon>
    </lineage>
</organism>
<evidence type="ECO:0000256" key="2">
    <source>
        <dbReference type="SAM" id="Phobius"/>
    </source>
</evidence>
<dbReference type="EMBL" id="DF238801">
    <property type="protein sequence ID" value="GAC96447.1"/>
    <property type="molecule type" value="Genomic_DNA"/>
</dbReference>
<keyword evidence="4" id="KW-1185">Reference proteome</keyword>
<sequence>MRLSLASSALLPSSGLPCTSSFAWTSALIGGVTIRAEDLAASMVLFFILLVFLVIGLLRTYQGRHLLDILFVFTPTLLFVICLTIWSALRAHLSNTLHRSNFDPVLSQQILSEMVAANGLISCSPMLLGETTFHVFGLLAKRIATRGKSTIGLWLRYRLSAGVVFHIITILSCLMFHFAWKCVRDWAAVQVYLSGDWSKSTFGNDADLEELARRIRREAERPVLFYLLGIVPIVTAMILIYTLDLVSYTNPPPPPAAARDPHTTRFHLFLDPKSPRIELLLTSKNATAAAGKGGEDGKKGGGGGGGREGKGDASKATGGEMYVVKRGWLGGWSLQPAKKGDSWMTKIKKRAQQGVQSWIMGWSSKAKGATAV</sequence>
<dbReference type="HOGENOM" id="CLU_612695_0_0_1"/>
<name>R9P5E5_PSEHS</name>
<keyword evidence="2" id="KW-0472">Membrane</keyword>
<accession>R9P5E5</accession>
<gene>
    <name evidence="3" type="ORF">PHSY_004027</name>
</gene>
<proteinExistence type="predicted"/>
<feature type="region of interest" description="Disordered" evidence="1">
    <location>
        <begin position="288"/>
        <end position="315"/>
    </location>
</feature>
<evidence type="ECO:0000313" key="3">
    <source>
        <dbReference type="EMBL" id="GAC96447.1"/>
    </source>
</evidence>
<keyword evidence="2" id="KW-0812">Transmembrane</keyword>
<protein>
    <submittedName>
        <fullName evidence="3">Uncharacterized protein</fullName>
    </submittedName>
</protein>
<dbReference type="OrthoDB" id="2550581at2759"/>
<dbReference type="RefSeq" id="XP_012190034.1">
    <property type="nucleotide sequence ID" value="XM_012334644.1"/>
</dbReference>
<dbReference type="eggNOG" id="ENOG502TESW">
    <property type="taxonomic scope" value="Eukaryota"/>
</dbReference>
<keyword evidence="2" id="KW-1133">Transmembrane helix</keyword>
<dbReference type="Proteomes" id="UP000014071">
    <property type="component" value="Unassembled WGS sequence"/>
</dbReference>
<feature type="transmembrane region" description="Helical" evidence="2">
    <location>
        <begin position="223"/>
        <end position="243"/>
    </location>
</feature>
<feature type="transmembrane region" description="Helical" evidence="2">
    <location>
        <begin position="70"/>
        <end position="89"/>
    </location>
</feature>
<dbReference type="GeneID" id="24109313"/>
<dbReference type="AlphaFoldDB" id="R9P5E5"/>
<feature type="transmembrane region" description="Helical" evidence="2">
    <location>
        <begin position="39"/>
        <end position="58"/>
    </location>
</feature>
<evidence type="ECO:0000256" key="1">
    <source>
        <dbReference type="SAM" id="MobiDB-lite"/>
    </source>
</evidence>